<dbReference type="PANTHER" id="PTHR40980">
    <property type="entry name" value="PLUG DOMAIN-CONTAINING PROTEIN"/>
    <property type="match status" value="1"/>
</dbReference>
<keyword evidence="3" id="KW-0998">Cell outer membrane</keyword>
<reference evidence="7" key="1">
    <citation type="journal article" date="2019" name="Int. J. Syst. Evol. Microbiol.">
        <title>The Global Catalogue of Microorganisms (GCM) 10K type strain sequencing project: providing services to taxonomists for standard genome sequencing and annotation.</title>
        <authorList>
            <consortium name="The Broad Institute Genomics Platform"/>
            <consortium name="The Broad Institute Genome Sequencing Center for Infectious Disease"/>
            <person name="Wu L."/>
            <person name="Ma J."/>
        </authorList>
    </citation>
    <scope>NUCLEOTIDE SEQUENCE [LARGE SCALE GENOMIC DNA]</scope>
    <source>
        <strain evidence="7">YJ-61-S</strain>
    </source>
</reference>
<keyword evidence="2" id="KW-0472">Membrane</keyword>
<comment type="caution">
    <text evidence="6">The sequence shown here is derived from an EMBL/GenBank/DDBJ whole genome shotgun (WGS) entry which is preliminary data.</text>
</comment>
<gene>
    <name evidence="6" type="ORF">ACFO3O_20805</name>
</gene>
<evidence type="ECO:0000256" key="3">
    <source>
        <dbReference type="ARBA" id="ARBA00023237"/>
    </source>
</evidence>
<evidence type="ECO:0000259" key="5">
    <source>
        <dbReference type="Pfam" id="PF14905"/>
    </source>
</evidence>
<dbReference type="Gene3D" id="2.170.130.10">
    <property type="entry name" value="TonB-dependent receptor, plug domain"/>
    <property type="match status" value="1"/>
</dbReference>
<evidence type="ECO:0000313" key="7">
    <source>
        <dbReference type="Proteomes" id="UP001596043"/>
    </source>
</evidence>
<accession>A0ABV9I219</accession>
<dbReference type="Proteomes" id="UP001596043">
    <property type="component" value="Unassembled WGS sequence"/>
</dbReference>
<dbReference type="PANTHER" id="PTHR40980:SF4">
    <property type="entry name" value="TONB-DEPENDENT RECEPTOR-LIKE BETA-BARREL DOMAIN-CONTAINING PROTEIN"/>
    <property type="match status" value="1"/>
</dbReference>
<keyword evidence="6" id="KW-0675">Receptor</keyword>
<dbReference type="SUPFAM" id="SSF49464">
    <property type="entry name" value="Carboxypeptidase regulatory domain-like"/>
    <property type="match status" value="1"/>
</dbReference>
<dbReference type="RefSeq" id="WP_379982476.1">
    <property type="nucleotide sequence ID" value="NZ_JBHSFV010000018.1"/>
</dbReference>
<organism evidence="6 7">
    <name type="scientific">Dokdonia ponticola</name>
    <dbReference type="NCBI Taxonomy" id="2041041"/>
    <lineage>
        <taxon>Bacteria</taxon>
        <taxon>Pseudomonadati</taxon>
        <taxon>Bacteroidota</taxon>
        <taxon>Flavobacteriia</taxon>
        <taxon>Flavobacteriales</taxon>
        <taxon>Flavobacteriaceae</taxon>
        <taxon>Dokdonia</taxon>
    </lineage>
</organism>
<dbReference type="EMBL" id="JBHSFV010000018">
    <property type="protein sequence ID" value="MFC4636359.1"/>
    <property type="molecule type" value="Genomic_DNA"/>
</dbReference>
<dbReference type="InterPro" id="IPR041700">
    <property type="entry name" value="OMP_b-brl_3"/>
</dbReference>
<dbReference type="Pfam" id="PF13715">
    <property type="entry name" value="CarbopepD_reg_2"/>
    <property type="match status" value="1"/>
</dbReference>
<name>A0ABV9I219_9FLAO</name>
<feature type="domain" description="Outer membrane protein beta-barrel" evidence="5">
    <location>
        <begin position="372"/>
        <end position="771"/>
    </location>
</feature>
<dbReference type="InterPro" id="IPR037066">
    <property type="entry name" value="Plug_dom_sf"/>
</dbReference>
<keyword evidence="7" id="KW-1185">Reference proteome</keyword>
<proteinExistence type="predicted"/>
<evidence type="ECO:0000256" key="4">
    <source>
        <dbReference type="SAM" id="SignalP"/>
    </source>
</evidence>
<dbReference type="InterPro" id="IPR036942">
    <property type="entry name" value="Beta-barrel_TonB_sf"/>
</dbReference>
<dbReference type="Gene3D" id="2.40.170.20">
    <property type="entry name" value="TonB-dependent receptor, beta-barrel domain"/>
    <property type="match status" value="1"/>
</dbReference>
<feature type="signal peptide" evidence="4">
    <location>
        <begin position="1"/>
        <end position="20"/>
    </location>
</feature>
<comment type="subcellular location">
    <subcellularLocation>
        <location evidence="1">Cell outer membrane</location>
    </subcellularLocation>
</comment>
<evidence type="ECO:0000313" key="6">
    <source>
        <dbReference type="EMBL" id="MFC4636359.1"/>
    </source>
</evidence>
<dbReference type="Gene3D" id="2.60.40.1120">
    <property type="entry name" value="Carboxypeptidase-like, regulatory domain"/>
    <property type="match status" value="1"/>
</dbReference>
<dbReference type="InterPro" id="IPR008969">
    <property type="entry name" value="CarboxyPept-like_regulatory"/>
</dbReference>
<dbReference type="SUPFAM" id="SSF56935">
    <property type="entry name" value="Porins"/>
    <property type="match status" value="1"/>
</dbReference>
<sequence>MNTRMLFFTLLLVVSAFAKAQTLKGTVISETQTPLPYVNVIINTTEGTLVKAAITNEQGAFTITDLAPSTYTLMLSFVGYTTVETSITITTETLALAPIQLQLATETLEEVTVVAERPIIQVEPDKTIFNVAGTVSSAGNNGIELLRKAPGVRLDNNNNVIVEGKTGVLIYIDGRQSFLQGDDLTAYLQSLQADTIDSIEIITQPSARFDAAGNAGIINIRLKREKGLGTRGSVSSTVTVGDYMRTNNSLSLTSRLKKWNLYGTYSNYIGRSTGFIDLFRIQGNTIFDAQTDSEYDGFSNNIRFGTDHYVSKRSTLGAVLTANLNDSESRSNSRTPIINRTTGTIDSILRAPNRSESNSVNLGMNFNYRYQDTTGTVFSADVDYGRYTRDRLNNQPNFYVTPSGEVLNESITNQDTPINIDIYAAKVDYEQKLGNGTFETGLKASKVRTDNTFDFFDVINGMDVLNLNRSNEFLYDEKIYAAYAKYNAGTGNWKFQGGLRVERTDSQGDLTADSDTNNQSVSRTYTDLFPSAGVTYALNRTNSFALNYSRRIQRPNYQDLNPFEYQLDELSFRRGNPFLQPQYTNNVKLSHTYKYTLTTSVSYSYVSDFFAQVTEAVGETRNFLSTRNVADQEVYNFSISYPYKVNSWWNTYTNVYGSYSKYTATNPAFISTSQETFGFYAQSTFTLPKDYKLEVSGWYSSPSIWGGTYEIKSLGSLNLALQKTWKQWTGKITVNDVLYTIPWEGITQFGDLFIDGRGGGDTRNVNFYIQYTFGNNDVKNARKRDGSLEDEKGRIGGRS</sequence>
<dbReference type="Pfam" id="PF14905">
    <property type="entry name" value="OMP_b-brl_3"/>
    <property type="match status" value="1"/>
</dbReference>
<evidence type="ECO:0000256" key="2">
    <source>
        <dbReference type="ARBA" id="ARBA00023136"/>
    </source>
</evidence>
<protein>
    <submittedName>
        <fullName evidence="6">TonB-dependent receptor domain-containing protein</fullName>
    </submittedName>
</protein>
<keyword evidence="4" id="KW-0732">Signal</keyword>
<evidence type="ECO:0000256" key="1">
    <source>
        <dbReference type="ARBA" id="ARBA00004442"/>
    </source>
</evidence>
<feature type="chain" id="PRO_5046477890" evidence="4">
    <location>
        <begin position="21"/>
        <end position="799"/>
    </location>
</feature>